<reference evidence="1 2" key="1">
    <citation type="journal article" date="2021" name="Front. Genet.">
        <title>Chromosome-Level Genome Assembly Reveals Significant Gene Expansion in the Toll and IMD Signaling Pathways of Dendrolimus kikuchii.</title>
        <authorList>
            <person name="Zhou J."/>
            <person name="Wu P."/>
            <person name="Xiong Z."/>
            <person name="Liu N."/>
            <person name="Zhao N."/>
            <person name="Ji M."/>
            <person name="Qiu Y."/>
            <person name="Yang B."/>
        </authorList>
    </citation>
    <scope>NUCLEOTIDE SEQUENCE [LARGE SCALE GENOMIC DNA]</scope>
    <source>
        <strain evidence="1">Ann1</strain>
    </source>
</reference>
<evidence type="ECO:0000313" key="1">
    <source>
        <dbReference type="EMBL" id="KAJ0177309.1"/>
    </source>
</evidence>
<protein>
    <submittedName>
        <fullName evidence="1">Uncharacterized protein</fullName>
    </submittedName>
</protein>
<sequence length="480" mass="52135">MEFTQPKNVSLRQRTEKSLIVQSEVLNEEDIQKKNIKSNTNTKVIALVFMSLLLDLLAFTMILPLLPSLLDYYNKEEGGGNNLYATSLKTVQAFQKLTGAPDRFISVLFGGVLGSMYSFLQFLTSPIVGSLSDAYGRKPMLLICLTGIALSHALWSCARTFELFVLARFIGGLSKANVSLSMAVITDASDEKTRARGMALVGLAFSIGFIVGPLAGAWFAKSDLSAGPWGERPALYSLGLGIANIALVFFCIPETLSKDKRAPLSFTITKTIDYISPWHLLKFTAVKNLSQYQSKFLSKLGLIYFLYLFTYSGLEFTITFLTHHTFHYTAMQQGKMFLVIGLIMAVLQGGASRRLGPKGAERAARWSLALTPLSFVCVALAALTHPPLFAPLTWLWVGLILYALSTAFAVSCMTSMGASAAPQASRGAVLGALRSLGALARALGPLLASTVYWCSGAAFTYAMGSIILIIPTVMLFRLKS</sequence>
<gene>
    <name evidence="1" type="ORF">K1T71_007318</name>
</gene>
<keyword evidence="2" id="KW-1185">Reference proteome</keyword>
<proteinExistence type="predicted"/>
<dbReference type="Proteomes" id="UP000824533">
    <property type="component" value="Linkage Group LG12"/>
</dbReference>
<accession>A0ACC1D0R1</accession>
<organism evidence="1 2">
    <name type="scientific">Dendrolimus kikuchii</name>
    <dbReference type="NCBI Taxonomy" id="765133"/>
    <lineage>
        <taxon>Eukaryota</taxon>
        <taxon>Metazoa</taxon>
        <taxon>Ecdysozoa</taxon>
        <taxon>Arthropoda</taxon>
        <taxon>Hexapoda</taxon>
        <taxon>Insecta</taxon>
        <taxon>Pterygota</taxon>
        <taxon>Neoptera</taxon>
        <taxon>Endopterygota</taxon>
        <taxon>Lepidoptera</taxon>
        <taxon>Glossata</taxon>
        <taxon>Ditrysia</taxon>
        <taxon>Bombycoidea</taxon>
        <taxon>Lasiocampidae</taxon>
        <taxon>Dendrolimus</taxon>
    </lineage>
</organism>
<name>A0ACC1D0R1_9NEOP</name>
<evidence type="ECO:0000313" key="2">
    <source>
        <dbReference type="Proteomes" id="UP000824533"/>
    </source>
</evidence>
<comment type="caution">
    <text evidence="1">The sequence shown here is derived from an EMBL/GenBank/DDBJ whole genome shotgun (WGS) entry which is preliminary data.</text>
</comment>
<dbReference type="EMBL" id="CM034398">
    <property type="protein sequence ID" value="KAJ0177309.1"/>
    <property type="molecule type" value="Genomic_DNA"/>
</dbReference>